<evidence type="ECO:0000313" key="8">
    <source>
        <dbReference type="Proteomes" id="UP001150259"/>
    </source>
</evidence>
<reference evidence="7 8" key="1">
    <citation type="submission" date="2022-11" db="EMBL/GenBank/DDBJ databases">
        <title>Anaerobic phenanthrene biodegradation by a DNRA strain PheN6.</title>
        <authorList>
            <person name="Zhang Z."/>
        </authorList>
    </citation>
    <scope>NUCLEOTIDE SEQUENCE [LARGE SCALE GENOMIC DNA]</scope>
    <source>
        <strain evidence="7 8">PheN6</strain>
    </source>
</reference>
<keyword evidence="3" id="KW-0812">Transmembrane</keyword>
<dbReference type="PROSITE" id="PS51257">
    <property type="entry name" value="PROKAR_LIPOPROTEIN"/>
    <property type="match status" value="1"/>
</dbReference>
<feature type="domain" description="Thioredoxin" evidence="6">
    <location>
        <begin position="57"/>
        <end position="201"/>
    </location>
</feature>
<keyword evidence="2" id="KW-0201">Cytochrome c-type biogenesis</keyword>
<dbReference type="PROSITE" id="PS51352">
    <property type="entry name" value="THIOREDOXIN_2"/>
    <property type="match status" value="1"/>
</dbReference>
<dbReference type="Proteomes" id="UP001150259">
    <property type="component" value="Unassembled WGS sequence"/>
</dbReference>
<dbReference type="CDD" id="cd02966">
    <property type="entry name" value="TlpA_like_family"/>
    <property type="match status" value="1"/>
</dbReference>
<dbReference type="InterPro" id="IPR006311">
    <property type="entry name" value="TAT_signal"/>
</dbReference>
<dbReference type="SUPFAM" id="SSF52833">
    <property type="entry name" value="Thioredoxin-like"/>
    <property type="match status" value="1"/>
</dbReference>
<evidence type="ECO:0000256" key="4">
    <source>
        <dbReference type="ARBA" id="ARBA00023157"/>
    </source>
</evidence>
<gene>
    <name evidence="7" type="ORF">OO014_04110</name>
</gene>
<evidence type="ECO:0000256" key="3">
    <source>
        <dbReference type="ARBA" id="ARBA00022968"/>
    </source>
</evidence>
<protein>
    <submittedName>
        <fullName evidence="7">TlpA family protein disulfide reductase</fullName>
    </submittedName>
</protein>
<keyword evidence="4" id="KW-1015">Disulfide bond</keyword>
<comment type="caution">
    <text evidence="7">The sequence shown here is derived from an EMBL/GenBank/DDBJ whole genome shotgun (WGS) entry which is preliminary data.</text>
</comment>
<organism evidence="7 8">
    <name type="scientific">Intrasporangium calvum</name>
    <dbReference type="NCBI Taxonomy" id="53358"/>
    <lineage>
        <taxon>Bacteria</taxon>
        <taxon>Bacillati</taxon>
        <taxon>Actinomycetota</taxon>
        <taxon>Actinomycetes</taxon>
        <taxon>Micrococcales</taxon>
        <taxon>Intrasporangiaceae</taxon>
        <taxon>Intrasporangium</taxon>
    </lineage>
</organism>
<dbReference type="PANTHER" id="PTHR42852">
    <property type="entry name" value="THIOL:DISULFIDE INTERCHANGE PROTEIN DSBE"/>
    <property type="match status" value="1"/>
</dbReference>
<dbReference type="Gene3D" id="3.40.30.10">
    <property type="entry name" value="Glutaredoxin"/>
    <property type="match status" value="1"/>
</dbReference>
<dbReference type="InterPro" id="IPR050553">
    <property type="entry name" value="Thioredoxin_ResA/DsbE_sf"/>
</dbReference>
<dbReference type="InterPro" id="IPR036249">
    <property type="entry name" value="Thioredoxin-like_sf"/>
</dbReference>
<dbReference type="InterPro" id="IPR013766">
    <property type="entry name" value="Thioredoxin_domain"/>
</dbReference>
<dbReference type="PROSITE" id="PS51318">
    <property type="entry name" value="TAT"/>
    <property type="match status" value="1"/>
</dbReference>
<evidence type="ECO:0000256" key="5">
    <source>
        <dbReference type="ARBA" id="ARBA00023284"/>
    </source>
</evidence>
<keyword evidence="8" id="KW-1185">Reference proteome</keyword>
<sequence>MGELDRRSALRWGAVAIAGGLVTTLAACSEDPNSVAAQAKAGDRKNYVSGDGTIERLAPDNRGPAVRLEGTTLEGEPWSTEGKTGTVFVVNVWGSWCPPCIEETPDLQKAWEQVQADGLDVQFIGLDKMESPETGLAFQKANRVTYPSLAYDGGVPILALQGKATATPTTLVLDRAGRIAARVSGPVTTSTVIALVDDVLAEPQA</sequence>
<dbReference type="PANTHER" id="PTHR42852:SF6">
    <property type="entry name" value="THIOL:DISULFIDE INTERCHANGE PROTEIN DSBE"/>
    <property type="match status" value="1"/>
</dbReference>
<evidence type="ECO:0000259" key="6">
    <source>
        <dbReference type="PROSITE" id="PS51352"/>
    </source>
</evidence>
<accession>A0ABT5GF31</accession>
<evidence type="ECO:0000313" key="7">
    <source>
        <dbReference type="EMBL" id="MDC5696430.1"/>
    </source>
</evidence>
<dbReference type="EMBL" id="JAPFQL010000011">
    <property type="protein sequence ID" value="MDC5696430.1"/>
    <property type="molecule type" value="Genomic_DNA"/>
</dbReference>
<proteinExistence type="predicted"/>
<comment type="subcellular location">
    <subcellularLocation>
        <location evidence="1">Cell envelope</location>
    </subcellularLocation>
</comment>
<dbReference type="Pfam" id="PF08534">
    <property type="entry name" value="Redoxin"/>
    <property type="match status" value="1"/>
</dbReference>
<evidence type="ECO:0000256" key="2">
    <source>
        <dbReference type="ARBA" id="ARBA00022748"/>
    </source>
</evidence>
<dbReference type="InterPro" id="IPR013740">
    <property type="entry name" value="Redoxin"/>
</dbReference>
<dbReference type="RefSeq" id="WP_272461006.1">
    <property type="nucleotide sequence ID" value="NZ_JAPFQL010000011.1"/>
</dbReference>
<keyword evidence="3" id="KW-0735">Signal-anchor</keyword>
<evidence type="ECO:0000256" key="1">
    <source>
        <dbReference type="ARBA" id="ARBA00004196"/>
    </source>
</evidence>
<keyword evidence="5" id="KW-0676">Redox-active center</keyword>
<name>A0ABT5GF31_9MICO</name>